<sequence length="318" mass="37205">MKLQTTIPLSKADNPIDYQSSMLLLGSCFVENMGEKLDYFKFQQLQNPFGILFHPLAIENLIVRSIENQNYKEKEVFEQHGRWYCFDAHSDKSSGTKTELVQSLNDALEETRRQLMQTTHLIITLGTAWVYRNIDTEKTVANCHKVPQKNFTKELLSVQEIRESLEKICNTVQSINPKTQLVFTISPVRHLKDGFIENQRSKANLITAVHDLLSSNAKSSISYFESYEIMMDELRDYRFYGKDMVHPNELAVDYIWEKFKAIWISEDSHDTMNQVEVVQKGLSHRPFNPDSDEYLKFKKSLQTKITYLQERYPFMKFG</sequence>
<name>A0A5C8VB14_9FLAO</name>
<dbReference type="RefSeq" id="WP_147743259.1">
    <property type="nucleotide sequence ID" value="NZ_VRUR01000001.1"/>
</dbReference>
<evidence type="ECO:0000259" key="1">
    <source>
        <dbReference type="Pfam" id="PF08885"/>
    </source>
</evidence>
<dbReference type="SUPFAM" id="SSF52266">
    <property type="entry name" value="SGNH hydrolase"/>
    <property type="match status" value="1"/>
</dbReference>
<dbReference type="AlphaFoldDB" id="A0A5C8VB14"/>
<dbReference type="InterPro" id="IPR036514">
    <property type="entry name" value="SGNH_hydro_sf"/>
</dbReference>
<dbReference type="Proteomes" id="UP000321456">
    <property type="component" value="Unassembled WGS sequence"/>
</dbReference>
<gene>
    <name evidence="2" type="ORF">FVB32_08605</name>
</gene>
<evidence type="ECO:0000313" key="3">
    <source>
        <dbReference type="Proteomes" id="UP000321456"/>
    </source>
</evidence>
<feature type="domain" description="GSCFA" evidence="1">
    <location>
        <begin position="22"/>
        <end position="259"/>
    </location>
</feature>
<dbReference type="InterPro" id="IPR014982">
    <property type="entry name" value="GSCFA"/>
</dbReference>
<reference evidence="2 3" key="1">
    <citation type="submission" date="2019-08" db="EMBL/GenBank/DDBJ databases">
        <title>Professor.</title>
        <authorList>
            <person name="Park J.S."/>
        </authorList>
    </citation>
    <scope>NUCLEOTIDE SEQUENCE [LARGE SCALE GENOMIC DNA]</scope>
    <source>
        <strain evidence="2 3">176CP5-101</strain>
    </source>
</reference>
<organism evidence="2 3">
    <name type="scientific">Flagellimonas hymeniacidonis</name>
    <dbReference type="NCBI Taxonomy" id="2603628"/>
    <lineage>
        <taxon>Bacteria</taxon>
        <taxon>Pseudomonadati</taxon>
        <taxon>Bacteroidota</taxon>
        <taxon>Flavobacteriia</taxon>
        <taxon>Flavobacteriales</taxon>
        <taxon>Flavobacteriaceae</taxon>
        <taxon>Flagellimonas</taxon>
    </lineage>
</organism>
<accession>A0A5C8VB14</accession>
<dbReference type="Gene3D" id="3.40.50.1110">
    <property type="entry name" value="SGNH hydrolase"/>
    <property type="match status" value="1"/>
</dbReference>
<dbReference type="GO" id="GO:0016788">
    <property type="term" value="F:hydrolase activity, acting on ester bonds"/>
    <property type="evidence" value="ECO:0007669"/>
    <property type="project" value="UniProtKB-ARBA"/>
</dbReference>
<proteinExistence type="predicted"/>
<dbReference type="EMBL" id="VRUR01000001">
    <property type="protein sequence ID" value="TXN38339.1"/>
    <property type="molecule type" value="Genomic_DNA"/>
</dbReference>
<dbReference type="Pfam" id="PF08885">
    <property type="entry name" value="GSCFA"/>
    <property type="match status" value="1"/>
</dbReference>
<comment type="caution">
    <text evidence="2">The sequence shown here is derived from an EMBL/GenBank/DDBJ whole genome shotgun (WGS) entry which is preliminary data.</text>
</comment>
<protein>
    <submittedName>
        <fullName evidence="2">GSCFA domain-containing protein</fullName>
    </submittedName>
</protein>
<evidence type="ECO:0000313" key="2">
    <source>
        <dbReference type="EMBL" id="TXN38339.1"/>
    </source>
</evidence>
<dbReference type="PROSITE" id="PS51257">
    <property type="entry name" value="PROKAR_LIPOPROTEIN"/>
    <property type="match status" value="1"/>
</dbReference>
<keyword evidence="3" id="KW-1185">Reference proteome</keyword>